<dbReference type="EMBL" id="CAJOBZ010000099">
    <property type="protein sequence ID" value="CAF4958995.1"/>
    <property type="molecule type" value="Genomic_DNA"/>
</dbReference>
<gene>
    <name evidence="2" type="ORF">PMACD_LOCUS16554</name>
</gene>
<feature type="compositionally biased region" description="Basic residues" evidence="1">
    <location>
        <begin position="29"/>
        <end position="40"/>
    </location>
</feature>
<accession>A0A821YAS0</accession>
<evidence type="ECO:0000313" key="2">
    <source>
        <dbReference type="EMBL" id="CAF4958995.1"/>
    </source>
</evidence>
<evidence type="ECO:0000256" key="1">
    <source>
        <dbReference type="SAM" id="MobiDB-lite"/>
    </source>
</evidence>
<comment type="caution">
    <text evidence="2">The sequence shown here is derived from an EMBL/GenBank/DDBJ whole genome shotgun (WGS) entry which is preliminary data.</text>
</comment>
<evidence type="ECO:0000313" key="3">
    <source>
        <dbReference type="Proteomes" id="UP000663880"/>
    </source>
</evidence>
<proteinExistence type="predicted"/>
<organism evidence="2 3">
    <name type="scientific">Pieris macdunnoughi</name>
    <dbReference type="NCBI Taxonomy" id="345717"/>
    <lineage>
        <taxon>Eukaryota</taxon>
        <taxon>Metazoa</taxon>
        <taxon>Ecdysozoa</taxon>
        <taxon>Arthropoda</taxon>
        <taxon>Hexapoda</taxon>
        <taxon>Insecta</taxon>
        <taxon>Pterygota</taxon>
        <taxon>Neoptera</taxon>
        <taxon>Endopterygota</taxon>
        <taxon>Lepidoptera</taxon>
        <taxon>Glossata</taxon>
        <taxon>Ditrysia</taxon>
        <taxon>Papilionoidea</taxon>
        <taxon>Pieridae</taxon>
        <taxon>Pierinae</taxon>
        <taxon>Pieris</taxon>
    </lineage>
</organism>
<reference evidence="2" key="1">
    <citation type="submission" date="2021-02" db="EMBL/GenBank/DDBJ databases">
        <authorList>
            <person name="Steward A R."/>
        </authorList>
    </citation>
    <scope>NUCLEOTIDE SEQUENCE</scope>
</reference>
<keyword evidence="3" id="KW-1185">Reference proteome</keyword>
<name>A0A821YAS0_9NEOP</name>
<dbReference type="AlphaFoldDB" id="A0A821YAS0"/>
<sequence>MCQRSAGEQRCRKRNKSGAEQKSPGVQRAGRRGGSKRRRPGWLAARRSPTPSHVSIRTGPPAMPPFLFPLPQCSYVSFPLYFLRPCSAAESYSVALLTKT</sequence>
<protein>
    <submittedName>
        <fullName evidence="2">Uncharacterized protein</fullName>
    </submittedName>
</protein>
<dbReference type="Proteomes" id="UP000663880">
    <property type="component" value="Unassembled WGS sequence"/>
</dbReference>
<feature type="region of interest" description="Disordered" evidence="1">
    <location>
        <begin position="1"/>
        <end position="57"/>
    </location>
</feature>